<dbReference type="HOGENOM" id="CLU_129294_1_0_4"/>
<keyword evidence="1" id="KW-0812">Transmembrane</keyword>
<dbReference type="Proteomes" id="UP000007437">
    <property type="component" value="Chromosome"/>
</dbReference>
<dbReference type="STRING" id="882378.RBRH_02284"/>
<evidence type="ECO:0000313" key="2">
    <source>
        <dbReference type="EMBL" id="CBW74639.1"/>
    </source>
</evidence>
<dbReference type="AlphaFoldDB" id="E5APV7"/>
<dbReference type="EMBL" id="FR687359">
    <property type="protein sequence ID" value="CBW74639.1"/>
    <property type="molecule type" value="Genomic_DNA"/>
</dbReference>
<feature type="transmembrane region" description="Helical" evidence="1">
    <location>
        <begin position="90"/>
        <end position="123"/>
    </location>
</feature>
<proteinExistence type="predicted"/>
<protein>
    <submittedName>
        <fullName evidence="2">Chaperone protein dnaJ</fullName>
    </submittedName>
</protein>
<dbReference type="KEGG" id="brh:RBRH_02284"/>
<keyword evidence="1" id="KW-1133">Transmembrane helix</keyword>
<keyword evidence="1" id="KW-0472">Membrane</keyword>
<evidence type="ECO:0000256" key="1">
    <source>
        <dbReference type="SAM" id="Phobius"/>
    </source>
</evidence>
<evidence type="ECO:0000313" key="3">
    <source>
        <dbReference type="Proteomes" id="UP000007437"/>
    </source>
</evidence>
<name>E5APV7_MYCRK</name>
<feature type="transmembrane region" description="Helical" evidence="1">
    <location>
        <begin position="45"/>
        <end position="70"/>
    </location>
</feature>
<reference evidence="2 3" key="1">
    <citation type="journal article" date="2011" name="J. Bacteriol.">
        <title>Complete genome sequence of Burkholderia rhizoxinica, an endosymbiont of Rhizopus microsporus.</title>
        <authorList>
            <person name="Lackner G."/>
            <person name="Moebius N."/>
            <person name="Partida-Martinez L."/>
            <person name="Hertweck C."/>
        </authorList>
    </citation>
    <scope>NUCLEOTIDE SEQUENCE [LARGE SCALE GENOMIC DNA]</scope>
    <source>
        <strain evidence="3">DSM 19002 / CIP 109453 / HKI 454</strain>
    </source>
</reference>
<dbReference type="eggNOG" id="COG3671">
    <property type="taxonomic scope" value="Bacteria"/>
</dbReference>
<organism evidence="2 3">
    <name type="scientific">Mycetohabitans rhizoxinica (strain DSM 19002 / CIP 109453 / HKI 454)</name>
    <name type="common">Paraburkholderia rhizoxinica</name>
    <dbReference type="NCBI Taxonomy" id="882378"/>
    <lineage>
        <taxon>Bacteria</taxon>
        <taxon>Pseudomonadati</taxon>
        <taxon>Pseudomonadota</taxon>
        <taxon>Betaproteobacteria</taxon>
        <taxon>Burkholderiales</taxon>
        <taxon>Burkholderiaceae</taxon>
        <taxon>Mycetohabitans</taxon>
    </lineage>
</organism>
<sequence length="146" mass="16763">MSRAAVLWSDAMNDPLDDNERAVRTLQRAPLDEQRLRSLRTLTHLLYALYALLWFTGGVSALIAVIVNYIKRDDVAHTPYAAHFAWQIRTFWWGLVWGGVGFATMVIMIGFAIWFAAGVWVLYRIIKGWLYLNDNKPLPVRQRAAV</sequence>
<accession>E5APV7</accession>
<gene>
    <name evidence="2" type="ordered locus">RBRH_02284</name>
</gene>